<dbReference type="GO" id="GO:0016491">
    <property type="term" value="F:oxidoreductase activity"/>
    <property type="evidence" value="ECO:0007669"/>
    <property type="project" value="InterPro"/>
</dbReference>
<dbReference type="EMBL" id="CAFBMT010000020">
    <property type="protein sequence ID" value="CAB4949037.1"/>
    <property type="molecule type" value="Genomic_DNA"/>
</dbReference>
<organism evidence="6">
    <name type="scientific">freshwater metagenome</name>
    <dbReference type="NCBI Taxonomy" id="449393"/>
    <lineage>
        <taxon>unclassified sequences</taxon>
        <taxon>metagenomes</taxon>
        <taxon>ecological metagenomes</taxon>
    </lineage>
</organism>
<dbReference type="PANTHER" id="PTHR43677">
    <property type="entry name" value="SHORT-CHAIN DEHYDROGENASE/REDUCTASE"/>
    <property type="match status" value="1"/>
</dbReference>
<dbReference type="Pfam" id="PF00107">
    <property type="entry name" value="ADH_zinc_N"/>
    <property type="match status" value="1"/>
</dbReference>
<dbReference type="SUPFAM" id="SSF50129">
    <property type="entry name" value="GroES-like"/>
    <property type="match status" value="1"/>
</dbReference>
<evidence type="ECO:0000313" key="6">
    <source>
        <dbReference type="EMBL" id="CAB4949037.1"/>
    </source>
</evidence>
<dbReference type="CDD" id="cd08241">
    <property type="entry name" value="QOR1"/>
    <property type="match status" value="1"/>
</dbReference>
<dbReference type="InterPro" id="IPR013154">
    <property type="entry name" value="ADH-like_N"/>
</dbReference>
<dbReference type="EMBL" id="CAESGF010000024">
    <property type="protein sequence ID" value="CAB4365110.1"/>
    <property type="molecule type" value="Genomic_DNA"/>
</dbReference>
<dbReference type="InterPro" id="IPR036291">
    <property type="entry name" value="NAD(P)-bd_dom_sf"/>
</dbReference>
<gene>
    <name evidence="3" type="ORF">UFOPK2656_02724</name>
    <name evidence="4" type="ORF">UFOPK3099_02576</name>
    <name evidence="5" type="ORF">UFOPK3267_00140</name>
    <name evidence="6" type="ORF">UFOPK3651_02718</name>
    <name evidence="2" type="ORF">UFOPK4189_02866</name>
</gene>
<dbReference type="EMBL" id="CAEZYF010000022">
    <property type="protein sequence ID" value="CAB4738526.1"/>
    <property type="molecule type" value="Genomic_DNA"/>
</dbReference>
<feature type="domain" description="Enoyl reductase (ER)" evidence="1">
    <location>
        <begin position="10"/>
        <end position="321"/>
    </location>
</feature>
<dbReference type="EMBL" id="CAFAAV010000267">
    <property type="protein sequence ID" value="CAB4834655.1"/>
    <property type="molecule type" value="Genomic_DNA"/>
</dbReference>
<dbReference type="SMART" id="SM00829">
    <property type="entry name" value="PKS_ER"/>
    <property type="match status" value="1"/>
</dbReference>
<protein>
    <submittedName>
        <fullName evidence="6">Unannotated protein</fullName>
    </submittedName>
</protein>
<reference evidence="6" key="1">
    <citation type="submission" date="2020-05" db="EMBL/GenBank/DDBJ databases">
        <authorList>
            <person name="Chiriac C."/>
            <person name="Salcher M."/>
            <person name="Ghai R."/>
            <person name="Kavagutti S V."/>
        </authorList>
    </citation>
    <scope>NUCLEOTIDE SEQUENCE</scope>
</reference>
<dbReference type="EMBL" id="CAFBIY010000004">
    <property type="protein sequence ID" value="CAB4846207.1"/>
    <property type="molecule type" value="Genomic_DNA"/>
</dbReference>
<dbReference type="Gene3D" id="3.90.180.10">
    <property type="entry name" value="Medium-chain alcohol dehydrogenases, catalytic domain"/>
    <property type="match status" value="1"/>
</dbReference>
<dbReference type="InterPro" id="IPR013149">
    <property type="entry name" value="ADH-like_C"/>
</dbReference>
<name>A0A6J7K1J2_9ZZZZ</name>
<evidence type="ECO:0000313" key="3">
    <source>
        <dbReference type="EMBL" id="CAB4738526.1"/>
    </source>
</evidence>
<evidence type="ECO:0000259" key="1">
    <source>
        <dbReference type="SMART" id="SM00829"/>
    </source>
</evidence>
<dbReference type="AlphaFoldDB" id="A0A6J7K1J2"/>
<dbReference type="Gene3D" id="3.40.50.720">
    <property type="entry name" value="NAD(P)-binding Rossmann-like Domain"/>
    <property type="match status" value="1"/>
</dbReference>
<evidence type="ECO:0000313" key="2">
    <source>
        <dbReference type="EMBL" id="CAB4365110.1"/>
    </source>
</evidence>
<evidence type="ECO:0000313" key="5">
    <source>
        <dbReference type="EMBL" id="CAB4846207.1"/>
    </source>
</evidence>
<dbReference type="InterPro" id="IPR011032">
    <property type="entry name" value="GroES-like_sf"/>
</dbReference>
<sequence length="323" mass="33745">MRAVVCETYGPPEGLRVQELPLRPAKHGQVQVKVAAAAVNFPDVLICANKYQVSLPTPFTPGSEFAGVVTEVGEGVTGLVVGDRVFGSTITGAFSEYVTVAAEALRPVPEGVALTAAAGFWVAHATAYHALRSVAEVQPGDKVVVLGAAGGVGLAAVELAVALGAEVIAAASSPEKLALCRERGATHTIDYSVTDLRDGIRECAPDGADVVLDPVGGPLAERALRATKWGGRFITLGFASGEIPRIPLNLVLLKGPIIKGFEIRTFAQYAPQEAARDERELLELLASGKVAPHISAEYPLERAAEALRFVADRKATGKVLIIA</sequence>
<proteinExistence type="predicted"/>
<dbReference type="InterPro" id="IPR020843">
    <property type="entry name" value="ER"/>
</dbReference>
<dbReference type="Pfam" id="PF08240">
    <property type="entry name" value="ADH_N"/>
    <property type="match status" value="1"/>
</dbReference>
<dbReference type="SUPFAM" id="SSF51735">
    <property type="entry name" value="NAD(P)-binding Rossmann-fold domains"/>
    <property type="match status" value="1"/>
</dbReference>
<dbReference type="InterPro" id="IPR051397">
    <property type="entry name" value="Zn-ADH-like_protein"/>
</dbReference>
<dbReference type="PANTHER" id="PTHR43677:SF4">
    <property type="entry name" value="QUINONE OXIDOREDUCTASE-LIKE PROTEIN 2"/>
    <property type="match status" value="1"/>
</dbReference>
<accession>A0A6J7K1J2</accession>
<evidence type="ECO:0000313" key="4">
    <source>
        <dbReference type="EMBL" id="CAB4834655.1"/>
    </source>
</evidence>